<dbReference type="InterPro" id="IPR005467">
    <property type="entry name" value="His_kinase_dom"/>
</dbReference>
<keyword evidence="7 9" id="KW-1133">Transmembrane helix</keyword>
<evidence type="ECO:0000256" key="9">
    <source>
        <dbReference type="SAM" id="Phobius"/>
    </source>
</evidence>
<dbReference type="SMART" id="SM00387">
    <property type="entry name" value="HATPase_c"/>
    <property type="match status" value="1"/>
</dbReference>
<gene>
    <name evidence="11" type="ORF">DFQ14_11577</name>
</gene>
<evidence type="ECO:0000256" key="8">
    <source>
        <dbReference type="SAM" id="MobiDB-lite"/>
    </source>
</evidence>
<feature type="compositionally biased region" description="Pro residues" evidence="8">
    <location>
        <begin position="423"/>
        <end position="437"/>
    </location>
</feature>
<dbReference type="EMBL" id="QPJC01000015">
    <property type="protein sequence ID" value="RCW39701.1"/>
    <property type="molecule type" value="Genomic_DNA"/>
</dbReference>
<dbReference type="Proteomes" id="UP000253495">
    <property type="component" value="Unassembled WGS sequence"/>
</dbReference>
<evidence type="ECO:0000256" key="7">
    <source>
        <dbReference type="ARBA" id="ARBA00022989"/>
    </source>
</evidence>
<dbReference type="AlphaFoldDB" id="A0A368VL25"/>
<protein>
    <recommendedName>
        <fullName evidence="2">histidine kinase</fullName>
        <ecNumber evidence="2">2.7.13.3</ecNumber>
    </recommendedName>
</protein>
<keyword evidence="6 11" id="KW-0418">Kinase</keyword>
<evidence type="ECO:0000256" key="4">
    <source>
        <dbReference type="ARBA" id="ARBA00022679"/>
    </source>
</evidence>
<dbReference type="GO" id="GO:0004673">
    <property type="term" value="F:protein histidine kinase activity"/>
    <property type="evidence" value="ECO:0007669"/>
    <property type="project" value="UniProtKB-EC"/>
</dbReference>
<dbReference type="GO" id="GO:0005886">
    <property type="term" value="C:plasma membrane"/>
    <property type="evidence" value="ECO:0007669"/>
    <property type="project" value="TreeGrafter"/>
</dbReference>
<evidence type="ECO:0000313" key="12">
    <source>
        <dbReference type="Proteomes" id="UP000253495"/>
    </source>
</evidence>
<dbReference type="PROSITE" id="PS50109">
    <property type="entry name" value="HIS_KIN"/>
    <property type="match status" value="1"/>
</dbReference>
<evidence type="ECO:0000256" key="6">
    <source>
        <dbReference type="ARBA" id="ARBA00022777"/>
    </source>
</evidence>
<dbReference type="Pfam" id="PF02518">
    <property type="entry name" value="HATPase_c"/>
    <property type="match status" value="1"/>
</dbReference>
<dbReference type="InterPro" id="IPR050428">
    <property type="entry name" value="TCS_sensor_his_kinase"/>
</dbReference>
<dbReference type="EC" id="2.7.13.3" evidence="2"/>
<keyword evidence="12" id="KW-1185">Reference proteome</keyword>
<dbReference type="InterPro" id="IPR003594">
    <property type="entry name" value="HATPase_dom"/>
</dbReference>
<proteinExistence type="predicted"/>
<organism evidence="11 12">
    <name type="scientific">Halopolyspora algeriensis</name>
    <dbReference type="NCBI Taxonomy" id="1500506"/>
    <lineage>
        <taxon>Bacteria</taxon>
        <taxon>Bacillati</taxon>
        <taxon>Actinomycetota</taxon>
        <taxon>Actinomycetes</taxon>
        <taxon>Actinomycetes incertae sedis</taxon>
        <taxon>Halopolyspora</taxon>
    </lineage>
</organism>
<feature type="compositionally biased region" description="Low complexity" evidence="8">
    <location>
        <begin position="397"/>
        <end position="422"/>
    </location>
</feature>
<dbReference type="PANTHER" id="PTHR45436:SF5">
    <property type="entry name" value="SENSOR HISTIDINE KINASE TRCS"/>
    <property type="match status" value="1"/>
</dbReference>
<reference evidence="11 12" key="1">
    <citation type="submission" date="2018-07" db="EMBL/GenBank/DDBJ databases">
        <title>Genomic Encyclopedia of Type Strains, Phase III (KMG-III): the genomes of soil and plant-associated and newly described type strains.</title>
        <authorList>
            <person name="Whitman W."/>
        </authorList>
    </citation>
    <scope>NUCLEOTIDE SEQUENCE [LARGE SCALE GENOMIC DNA]</scope>
    <source>
        <strain evidence="11 12">CECT 8575</strain>
    </source>
</reference>
<keyword evidence="9" id="KW-0472">Membrane</keyword>
<keyword evidence="4" id="KW-0808">Transferase</keyword>
<dbReference type="SUPFAM" id="SSF55874">
    <property type="entry name" value="ATPase domain of HSP90 chaperone/DNA topoisomerase II/histidine kinase"/>
    <property type="match status" value="1"/>
</dbReference>
<feature type="region of interest" description="Disordered" evidence="8">
    <location>
        <begin position="338"/>
        <end position="515"/>
    </location>
</feature>
<name>A0A368VL25_9ACTN</name>
<comment type="caution">
    <text evidence="11">The sequence shown here is derived from an EMBL/GenBank/DDBJ whole genome shotgun (WGS) entry which is preliminary data.</text>
</comment>
<feature type="transmembrane region" description="Helical" evidence="9">
    <location>
        <begin position="60"/>
        <end position="82"/>
    </location>
</feature>
<feature type="compositionally biased region" description="Polar residues" evidence="8">
    <location>
        <begin position="373"/>
        <end position="386"/>
    </location>
</feature>
<dbReference type="GO" id="GO:0000160">
    <property type="term" value="P:phosphorelay signal transduction system"/>
    <property type="evidence" value="ECO:0007669"/>
    <property type="project" value="TreeGrafter"/>
</dbReference>
<keyword evidence="3" id="KW-0597">Phosphoprotein</keyword>
<evidence type="ECO:0000256" key="5">
    <source>
        <dbReference type="ARBA" id="ARBA00022692"/>
    </source>
</evidence>
<feature type="compositionally biased region" description="Basic and acidic residues" evidence="8">
    <location>
        <begin position="500"/>
        <end position="515"/>
    </location>
</feature>
<dbReference type="Gene3D" id="3.30.565.10">
    <property type="entry name" value="Histidine kinase-like ATPase, C-terminal domain"/>
    <property type="match status" value="1"/>
</dbReference>
<feature type="domain" description="Histidine kinase" evidence="10">
    <location>
        <begin position="226"/>
        <end position="335"/>
    </location>
</feature>
<comment type="catalytic activity">
    <reaction evidence="1">
        <text>ATP + protein L-histidine = ADP + protein N-phospho-L-histidine.</text>
        <dbReference type="EC" id="2.7.13.3"/>
    </reaction>
</comment>
<evidence type="ECO:0000256" key="3">
    <source>
        <dbReference type="ARBA" id="ARBA00022553"/>
    </source>
</evidence>
<keyword evidence="5 9" id="KW-0812">Transmembrane</keyword>
<evidence type="ECO:0000256" key="1">
    <source>
        <dbReference type="ARBA" id="ARBA00000085"/>
    </source>
</evidence>
<sequence>MFEPLSPHAGAVGDDEPAHSTDVLGGLRFRLLRIAVLPMAAVGLLSAAAAVLVVTYSSLWTVITVLAGWIVGCVAILIVTLGRADAVVRALRREYDNAVPATPTEGSSRTAFGDAYGQQRRVFVNLAGRLQSLIQRAIVKVDELEHEVEDPDLLKGLFTVDHLATRVRRQAENLAVLGGDPPQRQSDNPVSMYAVLRSAVAEIEHYARVKVVHPVEGTLHGHAVAEFIHLLAELLENATSFSPPDAPVMLRAQNVTAGLAIEVQDRGLGMQAEDLERINRLLGDSSRLDLGELFEDGRIGLSVVRELAHRHGISVRLQTNIFGGIDAAVVIPHTLLGDTSDEAEPSHVSRPVQQEPQDNVDAVGSDVAAESAFPQSPASRRPQSQPEPDGPKVGQFPHAPHAPASSAQPSVAPAQPSAAPAAPAHPPAAPAHPPAAPASPVASSTHGATSAPAAGKDERPPLPKRHRTSPHMRPELRERTGTNPIPDHNPTLMAAFRKGLSHDSDEPGWPEDHTN</sequence>
<accession>A0A368VL25</accession>
<evidence type="ECO:0000259" key="10">
    <source>
        <dbReference type="PROSITE" id="PS50109"/>
    </source>
</evidence>
<evidence type="ECO:0000256" key="2">
    <source>
        <dbReference type="ARBA" id="ARBA00012438"/>
    </source>
</evidence>
<evidence type="ECO:0000313" key="11">
    <source>
        <dbReference type="EMBL" id="RCW39701.1"/>
    </source>
</evidence>
<dbReference type="PANTHER" id="PTHR45436">
    <property type="entry name" value="SENSOR HISTIDINE KINASE YKOH"/>
    <property type="match status" value="1"/>
</dbReference>
<dbReference type="InterPro" id="IPR036890">
    <property type="entry name" value="HATPase_C_sf"/>
</dbReference>
<feature type="transmembrane region" description="Helical" evidence="9">
    <location>
        <begin position="34"/>
        <end position="54"/>
    </location>
</feature>